<keyword evidence="2" id="KW-1185">Reference proteome</keyword>
<comment type="caution">
    <text evidence="1">The sequence shown here is derived from an EMBL/GenBank/DDBJ whole genome shotgun (WGS) entry which is preliminary data.</text>
</comment>
<proteinExistence type="predicted"/>
<dbReference type="InterPro" id="IPR036278">
    <property type="entry name" value="Sialidase_sf"/>
</dbReference>
<dbReference type="RefSeq" id="WP_146446582.1">
    <property type="nucleotide sequence ID" value="NZ_SJPR01000008.1"/>
</dbReference>
<sequence length="471" mass="52878">MPVSQLQCLRFATAALVLALTRGGIASDNSGGHEINFVAGRLIELNDNGAWSWFMDNRAIVQGGKLVVGSIRSIGDFRSGRTDPNWGNVEIATLDLETLKVGRTVMHRQFEQDDHNNPAFLPIDGDRLLAVYTMHGQEVNIYVRHSEPHNPLSWSDALVVISPGQAGSFTKDSVTYSNLFRLSSGEIIDIYRGVGHDPNYMSSDDEGKTWRYRGRFLKGRDGYSPYLKYVQDGDRIHFVATEDHPRNFDNSLYHGYIEAGELHLSDGEAVGPMSDNQETALRTWDFTRVFQGDPDNVAWMCDIELNKERHPVIAFTVQKDGRGLPKRQGGEDHRFHYARWDGDGWRQSEIAFAGKRLYPSEDDYTGLAAIDPRDVNVVYISTNAHPKTGEPLISEADGKRHHELFRGRRPEVEGAPWKWTPITANSTADNLRPLIPPTTDGLTALVWMRGSYTHNRGDWTTAVVAMPLEAE</sequence>
<dbReference type="SUPFAM" id="SSF50939">
    <property type="entry name" value="Sialidases"/>
    <property type="match status" value="1"/>
</dbReference>
<accession>A0A5C6A1G3</accession>
<dbReference type="Proteomes" id="UP000317421">
    <property type="component" value="Unassembled WGS sequence"/>
</dbReference>
<dbReference type="AlphaFoldDB" id="A0A5C6A1G3"/>
<protein>
    <recommendedName>
        <fullName evidence="3">BNR/Asp-box repeat protein</fullName>
    </recommendedName>
</protein>
<dbReference type="OrthoDB" id="6381507at2"/>
<name>A0A5C6A1G3_9BACT</name>
<reference evidence="1 2" key="1">
    <citation type="submission" date="2019-02" db="EMBL/GenBank/DDBJ databases">
        <title>Deep-cultivation of Planctomycetes and their phenomic and genomic characterization uncovers novel biology.</title>
        <authorList>
            <person name="Wiegand S."/>
            <person name="Jogler M."/>
            <person name="Boedeker C."/>
            <person name="Pinto D."/>
            <person name="Vollmers J."/>
            <person name="Rivas-Marin E."/>
            <person name="Kohn T."/>
            <person name="Peeters S.H."/>
            <person name="Heuer A."/>
            <person name="Rast P."/>
            <person name="Oberbeckmann S."/>
            <person name="Bunk B."/>
            <person name="Jeske O."/>
            <person name="Meyerdierks A."/>
            <person name="Storesund J.E."/>
            <person name="Kallscheuer N."/>
            <person name="Luecker S."/>
            <person name="Lage O.M."/>
            <person name="Pohl T."/>
            <person name="Merkel B.J."/>
            <person name="Hornburger P."/>
            <person name="Mueller R.-W."/>
            <person name="Bruemmer F."/>
            <person name="Labrenz M."/>
            <person name="Spormann A.M."/>
            <person name="Op Den Camp H."/>
            <person name="Overmann J."/>
            <person name="Amann R."/>
            <person name="Jetten M.S.M."/>
            <person name="Mascher T."/>
            <person name="Medema M.H."/>
            <person name="Devos D.P."/>
            <person name="Kaster A.-K."/>
            <person name="Ovreas L."/>
            <person name="Rohde M."/>
            <person name="Galperin M.Y."/>
            <person name="Jogler C."/>
        </authorList>
    </citation>
    <scope>NUCLEOTIDE SEQUENCE [LARGE SCALE GENOMIC DNA]</scope>
    <source>
        <strain evidence="1 2">Pla108</strain>
    </source>
</reference>
<gene>
    <name evidence="1" type="ORF">Pla108_39030</name>
</gene>
<evidence type="ECO:0000313" key="2">
    <source>
        <dbReference type="Proteomes" id="UP000317421"/>
    </source>
</evidence>
<evidence type="ECO:0008006" key="3">
    <source>
        <dbReference type="Google" id="ProtNLM"/>
    </source>
</evidence>
<dbReference type="Pfam" id="PF15892">
    <property type="entry name" value="BNR_4"/>
    <property type="match status" value="1"/>
</dbReference>
<organism evidence="1 2">
    <name type="scientific">Botrimarina colliarenosi</name>
    <dbReference type="NCBI Taxonomy" id="2528001"/>
    <lineage>
        <taxon>Bacteria</taxon>
        <taxon>Pseudomonadati</taxon>
        <taxon>Planctomycetota</taxon>
        <taxon>Planctomycetia</taxon>
        <taxon>Pirellulales</taxon>
        <taxon>Lacipirellulaceae</taxon>
        <taxon>Botrimarina</taxon>
    </lineage>
</organism>
<dbReference type="EMBL" id="SJPR01000008">
    <property type="protein sequence ID" value="TWT93409.1"/>
    <property type="molecule type" value="Genomic_DNA"/>
</dbReference>
<evidence type="ECO:0000313" key="1">
    <source>
        <dbReference type="EMBL" id="TWT93409.1"/>
    </source>
</evidence>